<gene>
    <name evidence="1" type="ORF">CAGA_24830</name>
</gene>
<evidence type="ECO:0000313" key="1">
    <source>
        <dbReference type="EMBL" id="TGJ75384.1"/>
    </source>
</evidence>
<name>A0A4Z0XVL8_9FIRM</name>
<sequence>MGIKSWLEKAGEPVAETCFPPGDVPPLPYIIFSDNADGGGGDMRNLLIKHNLTVERYSETSEYSAALEALFDRAGLEYSREQMWLPDPDDLYETIYTIKTPIMERVDI</sequence>
<evidence type="ECO:0000313" key="2">
    <source>
        <dbReference type="Proteomes" id="UP000297714"/>
    </source>
</evidence>
<protein>
    <submittedName>
        <fullName evidence="1">Uncharacterized protein</fullName>
    </submittedName>
</protein>
<proteinExistence type="predicted"/>
<dbReference type="RefSeq" id="WP_135661173.1">
    <property type="nucleotide sequence ID" value="NZ_SRMQ01000019.1"/>
</dbReference>
<dbReference type="AlphaFoldDB" id="A0A4Z0XVL8"/>
<dbReference type="EMBL" id="SRMQ01000019">
    <property type="protein sequence ID" value="TGJ75384.1"/>
    <property type="molecule type" value="Genomic_DNA"/>
</dbReference>
<organism evidence="1 2">
    <name type="scientific">Caproiciproducens galactitolivorans</name>
    <dbReference type="NCBI Taxonomy" id="642589"/>
    <lineage>
        <taxon>Bacteria</taxon>
        <taxon>Bacillati</taxon>
        <taxon>Bacillota</taxon>
        <taxon>Clostridia</taxon>
        <taxon>Eubacteriales</taxon>
        <taxon>Acutalibacteraceae</taxon>
        <taxon>Caproiciproducens</taxon>
    </lineage>
</organism>
<comment type="caution">
    <text evidence="1">The sequence shown here is derived from an EMBL/GenBank/DDBJ whole genome shotgun (WGS) entry which is preliminary data.</text>
</comment>
<dbReference type="OrthoDB" id="2061576at2"/>
<accession>A0A4Z0XVL8</accession>
<keyword evidence="2" id="KW-1185">Reference proteome</keyword>
<reference evidence="1 2" key="1">
    <citation type="submission" date="2019-04" db="EMBL/GenBank/DDBJ databases">
        <authorList>
            <person name="Poehlein A."/>
            <person name="Bengelsdorf F.R."/>
            <person name="Duerre P."/>
            <person name="Daniel R."/>
        </authorList>
    </citation>
    <scope>NUCLEOTIDE SEQUENCE [LARGE SCALE GENOMIC DNA]</scope>
    <source>
        <strain evidence="1 2">BS-1</strain>
    </source>
</reference>
<dbReference type="Proteomes" id="UP000297714">
    <property type="component" value="Unassembled WGS sequence"/>
</dbReference>